<comment type="similarity">
    <text evidence="2">Belongs to the DoxX family.</text>
</comment>
<keyword evidence="4" id="KW-0812">Transmembrane</keyword>
<dbReference type="PANTHER" id="PTHR33452:SF1">
    <property type="entry name" value="INNER MEMBRANE PROTEIN YPHA-RELATED"/>
    <property type="match status" value="1"/>
</dbReference>
<evidence type="ECO:0000256" key="6">
    <source>
        <dbReference type="ARBA" id="ARBA00023136"/>
    </source>
</evidence>
<reference evidence="9" key="1">
    <citation type="journal article" date="2019" name="Int. J. Syst. Evol. Microbiol.">
        <title>The Global Catalogue of Microorganisms (GCM) 10K type strain sequencing project: providing services to taxonomists for standard genome sequencing and annotation.</title>
        <authorList>
            <consortium name="The Broad Institute Genomics Platform"/>
            <consortium name="The Broad Institute Genome Sequencing Center for Infectious Disease"/>
            <person name="Wu L."/>
            <person name="Ma J."/>
        </authorList>
    </citation>
    <scope>NUCLEOTIDE SEQUENCE [LARGE SCALE GENOMIC DNA]</scope>
    <source>
        <strain evidence="9">CCUG 58127</strain>
    </source>
</reference>
<keyword evidence="3" id="KW-1003">Cell membrane</keyword>
<keyword evidence="5" id="KW-1133">Transmembrane helix</keyword>
<organism evidence="8 9">
    <name type="scientific">Flexivirga alba</name>
    <dbReference type="NCBI Taxonomy" id="702742"/>
    <lineage>
        <taxon>Bacteria</taxon>
        <taxon>Bacillati</taxon>
        <taxon>Actinomycetota</taxon>
        <taxon>Actinomycetes</taxon>
        <taxon>Micrococcales</taxon>
        <taxon>Dermacoccaceae</taxon>
        <taxon>Flexivirga</taxon>
    </lineage>
</organism>
<dbReference type="Proteomes" id="UP001596298">
    <property type="component" value="Unassembled WGS sequence"/>
</dbReference>
<accession>A0ABW2AD97</accession>
<feature type="region of interest" description="Disordered" evidence="7">
    <location>
        <begin position="161"/>
        <end position="183"/>
    </location>
</feature>
<proteinExistence type="inferred from homology"/>
<protein>
    <submittedName>
        <fullName evidence="8">DoxX family protein</fullName>
    </submittedName>
</protein>
<evidence type="ECO:0000256" key="1">
    <source>
        <dbReference type="ARBA" id="ARBA00004651"/>
    </source>
</evidence>
<evidence type="ECO:0000256" key="5">
    <source>
        <dbReference type="ARBA" id="ARBA00022989"/>
    </source>
</evidence>
<evidence type="ECO:0000313" key="8">
    <source>
        <dbReference type="EMBL" id="MFC6704614.1"/>
    </source>
</evidence>
<dbReference type="InterPro" id="IPR032808">
    <property type="entry name" value="DoxX"/>
</dbReference>
<gene>
    <name evidence="8" type="ORF">ACFQDH_04845</name>
</gene>
<dbReference type="RefSeq" id="WP_382399008.1">
    <property type="nucleotide sequence ID" value="NZ_JBHSWH010000001.1"/>
</dbReference>
<evidence type="ECO:0000256" key="2">
    <source>
        <dbReference type="ARBA" id="ARBA00006679"/>
    </source>
</evidence>
<keyword evidence="6" id="KW-0472">Membrane</keyword>
<evidence type="ECO:0000256" key="7">
    <source>
        <dbReference type="SAM" id="MobiDB-lite"/>
    </source>
</evidence>
<keyword evidence="9" id="KW-1185">Reference proteome</keyword>
<dbReference type="EMBL" id="JBHSWH010000001">
    <property type="protein sequence ID" value="MFC6704614.1"/>
    <property type="molecule type" value="Genomic_DNA"/>
</dbReference>
<evidence type="ECO:0000256" key="3">
    <source>
        <dbReference type="ARBA" id="ARBA00022475"/>
    </source>
</evidence>
<dbReference type="InterPro" id="IPR051907">
    <property type="entry name" value="DoxX-like_oxidoreductase"/>
</dbReference>
<comment type="caution">
    <text evidence="8">The sequence shown here is derived from an EMBL/GenBank/DDBJ whole genome shotgun (WGS) entry which is preliminary data.</text>
</comment>
<feature type="compositionally biased region" description="Basic and acidic residues" evidence="7">
    <location>
        <begin position="161"/>
        <end position="171"/>
    </location>
</feature>
<evidence type="ECO:0000313" key="9">
    <source>
        <dbReference type="Proteomes" id="UP001596298"/>
    </source>
</evidence>
<comment type="subcellular location">
    <subcellularLocation>
        <location evidence="1">Cell membrane</location>
        <topology evidence="1">Multi-pass membrane protein</topology>
    </subcellularLocation>
</comment>
<sequence length="183" mass="18754">MQLARFAARAVIGGLFFGHGTQKLMGWFGGPGLEGTDKMMDALQMHPPRRNALAAGVTEAGGGVLLATGLATPLAAASLTGVMVTAIRKVHAPKGVWNSNGGYEYNAVLIAAVATVAEAGPGKLSLDHALGIERKGTRWALGALAVGVASSFVTTELGRRAAERHTVEQAKPETPSDGPQTAS</sequence>
<dbReference type="PANTHER" id="PTHR33452">
    <property type="entry name" value="OXIDOREDUCTASE CATD-RELATED"/>
    <property type="match status" value="1"/>
</dbReference>
<dbReference type="Pfam" id="PF07681">
    <property type="entry name" value="DoxX"/>
    <property type="match status" value="1"/>
</dbReference>
<evidence type="ECO:0000256" key="4">
    <source>
        <dbReference type="ARBA" id="ARBA00022692"/>
    </source>
</evidence>
<name>A0ABW2AD97_9MICO</name>